<evidence type="ECO:0000313" key="1">
    <source>
        <dbReference type="EMBL" id="KAJ2982231.1"/>
    </source>
</evidence>
<reference evidence="1" key="1">
    <citation type="submission" date="2022-08" db="EMBL/GenBank/DDBJ databases">
        <title>Genome Sequence of Lecanicillium fungicola.</title>
        <authorList>
            <person name="Buettner E."/>
        </authorList>
    </citation>
    <scope>NUCLEOTIDE SEQUENCE</scope>
    <source>
        <strain evidence="1">Babe33</strain>
    </source>
</reference>
<organism evidence="1 2">
    <name type="scientific">Zarea fungicola</name>
    <dbReference type="NCBI Taxonomy" id="93591"/>
    <lineage>
        <taxon>Eukaryota</taxon>
        <taxon>Fungi</taxon>
        <taxon>Dikarya</taxon>
        <taxon>Ascomycota</taxon>
        <taxon>Pezizomycotina</taxon>
        <taxon>Sordariomycetes</taxon>
        <taxon>Hypocreomycetidae</taxon>
        <taxon>Hypocreales</taxon>
        <taxon>Cordycipitaceae</taxon>
        <taxon>Zarea</taxon>
    </lineage>
</organism>
<dbReference type="Proteomes" id="UP001143910">
    <property type="component" value="Unassembled WGS sequence"/>
</dbReference>
<keyword evidence="2" id="KW-1185">Reference proteome</keyword>
<evidence type="ECO:0000313" key="2">
    <source>
        <dbReference type="Proteomes" id="UP001143910"/>
    </source>
</evidence>
<accession>A0ACC1NTQ9</accession>
<gene>
    <name evidence="1" type="ORF">NQ176_g1523</name>
</gene>
<proteinExistence type="predicted"/>
<protein>
    <submittedName>
        <fullName evidence="1">Uncharacterized protein</fullName>
    </submittedName>
</protein>
<comment type="caution">
    <text evidence="1">The sequence shown here is derived from an EMBL/GenBank/DDBJ whole genome shotgun (WGS) entry which is preliminary data.</text>
</comment>
<name>A0ACC1NTQ9_9HYPO</name>
<sequence>MYSDRDGTATKQSQFTYDTHMRFLRLASGVLSSIGFAAVIIGEKYSAAPSQWWSIDYIWRCNWHDSASLLWPILCVHSLALYIKEDPKSTYHSALRGTLMASLLIYSRLLILLTGGEGSNASSLVRLQLFCAIFFLAAQLLFPRHPQTFTTDGRPVDAEGSSSLLVRFLMIWCHSALDIAGKSDDLKTFPDLRYKARASSQPVITLTSPQPYVWNRILVERLPLFVKQYTVVFMRAGFALGSPYCLKGLLKSLESSENVTFEAWMWFAGIGASATVETLALNYTAWTQMSEICIPVKAQLFTSIFQKMLRRKDLQDEENRSKPASGIPDVINVLSTDASSLSFYAAIAYLVPLRLFKFVLAVWFLYKLLGWKSTLTAVVATLACFSGHHSTVKQANRAREKVRSSRDQTTRALKEALSSLHEIKFSSLELQWETHIDSIREQELRELSHSRTAATIRGIWYTAAPFMVIVSVLCTYLFSGGRLTPSIVFPMITVLHQLQETLSFIPTALKDYFYSSDTSGRIDKYLSSSEKELLIESSPSGTIVFQDATITWPIDNFHEIRDCKKTEAGPERFALKGLNLEFPCGELSIVAGKIGSGKSLLLSAILGETELLQGHIKAPSAAGCSDCVAYVSQVPWLQSGTIQENILFGSPFEPERYNTVVSSCALLPDFHALPDGDQTKVGLRGVKLSGGQRTRVSFARALYSYAKLLVLDDIFSTLDPNVSKEILCTLTGDLCKGRTRILVTHHVSLCLPYAKYVVHLENNKASYAGAPESVPQNMQHLETKKLLASEFPSASPGSNDKEMTKTIETRETVEKKAPLKTPWHIYWSYFKTAGGLKSAIAFAFWIVASRLLNALTSYLLGHIKSNGTPLAASSELQILQANSILMRSIAIYAGTVALVIITTSLSKLQTDATALHAARVLFRQMIFTSLRMPLTWLDTTSIGEVLKNFTIDVRVVDEMALTSLALFIDSTINVLVAIIIGLHTSKYTSIATVLLLGWCKRLASRYQKASALLKRNEGVSTADILEHVTNTSAGIATIRAFGASDRCITAMERYIDANSTVKRHSSMFGRWLNLQMSLAGILFAMITGAFLLTSRSTNNVTYIGFSLTFVMGLAHMISTAFVKFTSLEECLNAISCVIQYMELNIEDPSGNDVGTDWPSEGQIEVRDLQVSYAASLPPVLRSVSFQVKPGERVGVVGRTGSGKSSLMLSLLRLLDTQKGSISIDSINIAHIKIGDLRSRIGFIPQNPTLFGGTIRSNLDYFAQVSDDKINNALRHVRLMAEEGDANPDSQFTAESPIAVGGANISHGQRQLLCLARIILKDPKIIILDEATSAIDGETDVLVQKAIRNLFRGTLIAVAHRLETVVSFDRILVIRDGVLVEDGTPAELYHRHGAFYNLVQESQNHDFLKEAILNG</sequence>
<dbReference type="EMBL" id="JANJQO010000087">
    <property type="protein sequence ID" value="KAJ2982231.1"/>
    <property type="molecule type" value="Genomic_DNA"/>
</dbReference>